<sequence length="138" mass="15639">MRSQLFWAILSLPFFLSAQTATLEVRVHDVSSSDGDILVALYKEEKTFLKFEHVYRTEEAPALEGTTHLIIADLPYGDYALAIFHDENGNDELDTNFIGIPKEPLGFSNARLKTFGPPGFKECLVRFREDTLIEITLE</sequence>
<accession>A0ABT7WAY0</accession>
<protein>
    <submittedName>
        <fullName evidence="2">DUF2141 domain-containing protein</fullName>
    </submittedName>
</protein>
<evidence type="ECO:0000313" key="2">
    <source>
        <dbReference type="EMBL" id="MDM9630078.1"/>
    </source>
</evidence>
<evidence type="ECO:0000256" key="1">
    <source>
        <dbReference type="SAM" id="SignalP"/>
    </source>
</evidence>
<name>A0ABT7WAY0_9FLAO</name>
<keyword evidence="3" id="KW-1185">Reference proteome</keyword>
<organism evidence="2 3">
    <name type="scientific">Robiginitalea aurantiaca</name>
    <dbReference type="NCBI Taxonomy" id="3056915"/>
    <lineage>
        <taxon>Bacteria</taxon>
        <taxon>Pseudomonadati</taxon>
        <taxon>Bacteroidota</taxon>
        <taxon>Flavobacteriia</taxon>
        <taxon>Flavobacteriales</taxon>
        <taxon>Flavobacteriaceae</taxon>
        <taxon>Robiginitalea</taxon>
    </lineage>
</organism>
<evidence type="ECO:0000313" key="3">
    <source>
        <dbReference type="Proteomes" id="UP001174839"/>
    </source>
</evidence>
<feature type="signal peptide" evidence="1">
    <location>
        <begin position="1"/>
        <end position="20"/>
    </location>
</feature>
<reference evidence="2" key="1">
    <citation type="submission" date="2023-06" db="EMBL/GenBank/DDBJ databases">
        <title>Robiginitalea aurantiacus sp. nov. and Algoriphagus sediminis sp. nov., isolated from coastal sediment.</title>
        <authorList>
            <person name="Zhou Z.Y."/>
            <person name="An J."/>
            <person name="Jia Y.W."/>
            <person name="Du Z.J."/>
        </authorList>
    </citation>
    <scope>NUCLEOTIDE SEQUENCE</scope>
    <source>
        <strain evidence="2">M39</strain>
    </source>
</reference>
<dbReference type="RefSeq" id="WP_289723441.1">
    <property type="nucleotide sequence ID" value="NZ_JAUDUY010000001.1"/>
</dbReference>
<keyword evidence="1" id="KW-0732">Signal</keyword>
<dbReference type="InterPro" id="IPR018673">
    <property type="entry name" value="DUF2141"/>
</dbReference>
<feature type="chain" id="PRO_5045213360" evidence="1">
    <location>
        <begin position="21"/>
        <end position="138"/>
    </location>
</feature>
<proteinExistence type="predicted"/>
<dbReference type="Proteomes" id="UP001174839">
    <property type="component" value="Unassembled WGS sequence"/>
</dbReference>
<gene>
    <name evidence="2" type="ORF">QU605_01250</name>
</gene>
<dbReference type="EMBL" id="JAUDUY010000001">
    <property type="protein sequence ID" value="MDM9630078.1"/>
    <property type="molecule type" value="Genomic_DNA"/>
</dbReference>
<dbReference type="Pfam" id="PF09912">
    <property type="entry name" value="DUF2141"/>
    <property type="match status" value="1"/>
</dbReference>
<comment type="caution">
    <text evidence="2">The sequence shown here is derived from an EMBL/GenBank/DDBJ whole genome shotgun (WGS) entry which is preliminary data.</text>
</comment>